<comment type="caution">
    <text evidence="1">The sequence shown here is derived from an EMBL/GenBank/DDBJ whole genome shotgun (WGS) entry which is preliminary data.</text>
</comment>
<dbReference type="Proteomes" id="UP001283361">
    <property type="component" value="Unassembled WGS sequence"/>
</dbReference>
<organism evidence="1 2">
    <name type="scientific">Elysia crispata</name>
    <name type="common">lettuce slug</name>
    <dbReference type="NCBI Taxonomy" id="231223"/>
    <lineage>
        <taxon>Eukaryota</taxon>
        <taxon>Metazoa</taxon>
        <taxon>Spiralia</taxon>
        <taxon>Lophotrochozoa</taxon>
        <taxon>Mollusca</taxon>
        <taxon>Gastropoda</taxon>
        <taxon>Heterobranchia</taxon>
        <taxon>Euthyneura</taxon>
        <taxon>Panpulmonata</taxon>
        <taxon>Sacoglossa</taxon>
        <taxon>Placobranchoidea</taxon>
        <taxon>Plakobranchidae</taxon>
        <taxon>Elysia</taxon>
    </lineage>
</organism>
<accession>A0AAE1BG09</accession>
<gene>
    <name evidence="1" type="ORF">RRG08_039242</name>
</gene>
<evidence type="ECO:0000313" key="2">
    <source>
        <dbReference type="Proteomes" id="UP001283361"/>
    </source>
</evidence>
<name>A0AAE1BG09_9GAST</name>
<dbReference type="EMBL" id="JAWDGP010000027">
    <property type="protein sequence ID" value="KAK3804321.1"/>
    <property type="molecule type" value="Genomic_DNA"/>
</dbReference>
<evidence type="ECO:0000313" key="1">
    <source>
        <dbReference type="EMBL" id="KAK3804321.1"/>
    </source>
</evidence>
<sequence>MLCRLPECPTDSQNALPISQNAAAPLPGNLSPGEMMIRRGRYSDKIQVHLRVASRPLAVGHLSALRCSWLFDPTVTYLGSVTNN</sequence>
<dbReference type="AlphaFoldDB" id="A0AAE1BG09"/>
<keyword evidence="2" id="KW-1185">Reference proteome</keyword>
<proteinExistence type="predicted"/>
<reference evidence="1" key="1">
    <citation type="journal article" date="2023" name="G3 (Bethesda)">
        <title>A reference genome for the long-term kleptoplast-retaining sea slug Elysia crispata morphotype clarki.</title>
        <authorList>
            <person name="Eastman K.E."/>
            <person name="Pendleton A.L."/>
            <person name="Shaikh M.A."/>
            <person name="Suttiyut T."/>
            <person name="Ogas R."/>
            <person name="Tomko P."/>
            <person name="Gavelis G."/>
            <person name="Widhalm J.R."/>
            <person name="Wisecaver J.H."/>
        </authorList>
    </citation>
    <scope>NUCLEOTIDE SEQUENCE</scope>
    <source>
        <strain evidence="1">ECLA1</strain>
    </source>
</reference>
<protein>
    <submittedName>
        <fullName evidence="1">Uncharacterized protein</fullName>
    </submittedName>
</protein>